<evidence type="ECO:0000313" key="1">
    <source>
        <dbReference type="EMBL" id="NWJ44642.1"/>
    </source>
</evidence>
<dbReference type="Proteomes" id="UP001431572">
    <property type="component" value="Chromosome 1"/>
</dbReference>
<protein>
    <submittedName>
        <fullName evidence="1">Uncharacterized protein</fullName>
    </submittedName>
</protein>
<accession>A0A8T7LWQ8</accession>
<name>A0A8T7LWQ8_9CHLR</name>
<evidence type="ECO:0000313" key="2">
    <source>
        <dbReference type="EMBL" id="WJW66531.1"/>
    </source>
</evidence>
<dbReference type="RefSeq" id="WP_341468419.1">
    <property type="nucleotide sequence ID" value="NZ_CP128399.1"/>
</dbReference>
<reference evidence="2" key="2">
    <citation type="journal article" date="2024" name="Nature">
        <title>Anoxygenic phototroph of the Chloroflexota uses a type I reaction centre.</title>
        <authorList>
            <person name="Tsuji J.M."/>
            <person name="Shaw N.A."/>
            <person name="Nagashima S."/>
            <person name="Venkiteswaran J.J."/>
            <person name="Schiff S.L."/>
            <person name="Watanabe T."/>
            <person name="Fukui M."/>
            <person name="Hanada S."/>
            <person name="Tank M."/>
            <person name="Neufeld J.D."/>
        </authorList>
    </citation>
    <scope>NUCLEOTIDE SEQUENCE</scope>
    <source>
        <strain evidence="2">L227-S17</strain>
    </source>
</reference>
<dbReference type="AlphaFoldDB" id="A0A8T7LWQ8"/>
<gene>
    <name evidence="1" type="ORF">HXX08_02070</name>
    <name evidence="2" type="ORF">OZ401_002334</name>
</gene>
<sequence length="76" mass="8328">MAAISSKNFRMGLLLNALHTFGTGRTKAETKAQENSLARMADFSWTNGPSNGLNNAFRWQETADGKLVAHCEIEEA</sequence>
<dbReference type="Proteomes" id="UP000521676">
    <property type="component" value="Unassembled WGS sequence"/>
</dbReference>
<keyword evidence="4" id="KW-1185">Reference proteome</keyword>
<proteinExistence type="predicted"/>
<dbReference type="EMBL" id="JACATZ010000001">
    <property type="protein sequence ID" value="NWJ44642.1"/>
    <property type="molecule type" value="Genomic_DNA"/>
</dbReference>
<evidence type="ECO:0000313" key="4">
    <source>
        <dbReference type="Proteomes" id="UP001431572"/>
    </source>
</evidence>
<evidence type="ECO:0000313" key="3">
    <source>
        <dbReference type="Proteomes" id="UP000521676"/>
    </source>
</evidence>
<organism evidence="1 3">
    <name type="scientific">Candidatus Chlorohelix allophototropha</name>
    <dbReference type="NCBI Taxonomy" id="3003348"/>
    <lineage>
        <taxon>Bacteria</taxon>
        <taxon>Bacillati</taxon>
        <taxon>Chloroflexota</taxon>
        <taxon>Chloroflexia</taxon>
        <taxon>Candidatus Chloroheliales</taxon>
        <taxon>Candidatus Chloroheliaceae</taxon>
        <taxon>Candidatus Chlorohelix</taxon>
    </lineage>
</organism>
<dbReference type="EMBL" id="CP128399">
    <property type="protein sequence ID" value="WJW66531.1"/>
    <property type="molecule type" value="Genomic_DNA"/>
</dbReference>
<reference evidence="1 3" key="1">
    <citation type="submission" date="2020-06" db="EMBL/GenBank/DDBJ databases">
        <title>Anoxygenic phototrophic Chloroflexota member uses a Type I reaction center.</title>
        <authorList>
            <person name="Tsuji J.M."/>
            <person name="Shaw N.A."/>
            <person name="Nagashima S."/>
            <person name="Venkiteswaran J."/>
            <person name="Schiff S.L."/>
            <person name="Hanada S."/>
            <person name="Tank M."/>
            <person name="Neufeld J.D."/>
        </authorList>
    </citation>
    <scope>NUCLEOTIDE SEQUENCE [LARGE SCALE GENOMIC DNA]</scope>
    <source>
        <strain evidence="1">L227-S17</strain>
    </source>
</reference>